<evidence type="ECO:0000313" key="3">
    <source>
        <dbReference type="Proteomes" id="UP000295197"/>
    </source>
</evidence>
<comment type="caution">
    <text evidence="2">The sequence shown here is derived from an EMBL/GenBank/DDBJ whole genome shotgun (WGS) entry which is preliminary data.</text>
</comment>
<proteinExistence type="predicted"/>
<evidence type="ECO:0000259" key="1">
    <source>
        <dbReference type="Pfam" id="PF13276"/>
    </source>
</evidence>
<dbReference type="OrthoDB" id="884299at2"/>
<name>A0A4R3VX10_9SPHI</name>
<dbReference type="Proteomes" id="UP000295197">
    <property type="component" value="Unassembled WGS sequence"/>
</dbReference>
<dbReference type="RefSeq" id="WP_132775781.1">
    <property type="nucleotide sequence ID" value="NZ_SMBZ01000001.1"/>
</dbReference>
<dbReference type="EMBL" id="SMBZ01000001">
    <property type="protein sequence ID" value="TCV20704.1"/>
    <property type="molecule type" value="Genomic_DNA"/>
</dbReference>
<sequence length="85" mass="10274">MTFLIKYGKVVRSTYYFHEKKDKKDKYDVIKNLIKSVYNKHKGRYGYRRITDELRKTVFFEYKNKLSMEENSILFKFAIGTSVKG</sequence>
<dbReference type="AlphaFoldDB" id="A0A4R3VX10"/>
<dbReference type="InterPro" id="IPR025948">
    <property type="entry name" value="HTH-like_dom"/>
</dbReference>
<organism evidence="2 3">
    <name type="scientific">Sphingobacterium alimentarium</name>
    <dbReference type="NCBI Taxonomy" id="797292"/>
    <lineage>
        <taxon>Bacteria</taxon>
        <taxon>Pseudomonadati</taxon>
        <taxon>Bacteroidota</taxon>
        <taxon>Sphingobacteriia</taxon>
        <taxon>Sphingobacteriales</taxon>
        <taxon>Sphingobacteriaceae</taxon>
        <taxon>Sphingobacterium</taxon>
    </lineage>
</organism>
<gene>
    <name evidence="2" type="ORF">EDC17_100143</name>
</gene>
<accession>A0A4R3VX10</accession>
<keyword evidence="3" id="KW-1185">Reference proteome</keyword>
<dbReference type="Pfam" id="PF13276">
    <property type="entry name" value="HTH_21"/>
    <property type="match status" value="1"/>
</dbReference>
<evidence type="ECO:0000313" key="2">
    <source>
        <dbReference type="EMBL" id="TCV20704.1"/>
    </source>
</evidence>
<protein>
    <submittedName>
        <fullName evidence="2">Helix-turn-helix protein</fullName>
    </submittedName>
</protein>
<reference evidence="2 3" key="1">
    <citation type="submission" date="2019-03" db="EMBL/GenBank/DDBJ databases">
        <title>Genomic Encyclopedia of Type Strains, Phase IV (KMG-IV): sequencing the most valuable type-strain genomes for metagenomic binning, comparative biology and taxonomic classification.</title>
        <authorList>
            <person name="Goeker M."/>
        </authorList>
    </citation>
    <scope>NUCLEOTIDE SEQUENCE [LARGE SCALE GENOMIC DNA]</scope>
    <source>
        <strain evidence="2 3">DSM 22362</strain>
    </source>
</reference>
<feature type="domain" description="HTH-like" evidence="1">
    <location>
        <begin position="30"/>
        <end position="56"/>
    </location>
</feature>